<feature type="signal peptide" evidence="2">
    <location>
        <begin position="1"/>
        <end position="23"/>
    </location>
</feature>
<organism evidence="4 5">
    <name type="scientific">Caenorhabditis tropicalis</name>
    <dbReference type="NCBI Taxonomy" id="1561998"/>
    <lineage>
        <taxon>Eukaryota</taxon>
        <taxon>Metazoa</taxon>
        <taxon>Ecdysozoa</taxon>
        <taxon>Nematoda</taxon>
        <taxon>Chromadorea</taxon>
        <taxon>Rhabditida</taxon>
        <taxon>Rhabditina</taxon>
        <taxon>Rhabditomorpha</taxon>
        <taxon>Rhabditoidea</taxon>
        <taxon>Rhabditidae</taxon>
        <taxon>Peloderinae</taxon>
        <taxon>Caenorhabditis</taxon>
    </lineage>
</organism>
<feature type="chain" id="PRO_5009309396" evidence="2">
    <location>
        <begin position="24"/>
        <end position="173"/>
    </location>
</feature>
<dbReference type="PANTHER" id="PTHR21629:SF11">
    <property type="entry name" value="C6 DOMAIN-CONTAINING PROTEIN"/>
    <property type="match status" value="1"/>
</dbReference>
<proteinExistence type="predicted"/>
<keyword evidence="4" id="KW-1185">Reference proteome</keyword>
<feature type="compositionally biased region" description="Low complexity" evidence="1">
    <location>
        <begin position="33"/>
        <end position="51"/>
    </location>
</feature>
<evidence type="ECO:0000259" key="3">
    <source>
        <dbReference type="SMART" id="SM01048"/>
    </source>
</evidence>
<evidence type="ECO:0000313" key="5">
    <source>
        <dbReference type="WBParaSite" id="Csp11.Scaffold630.g19762.t1"/>
    </source>
</evidence>
<dbReference type="InterPro" id="IPR002601">
    <property type="entry name" value="C6_domain"/>
</dbReference>
<dbReference type="eggNOG" id="ENOG502R5UW">
    <property type="taxonomic scope" value="Eukaryota"/>
</dbReference>
<keyword evidence="2" id="KW-0732">Signal</keyword>
<feature type="domain" description="C6" evidence="3">
    <location>
        <begin position="59"/>
        <end position="166"/>
    </location>
</feature>
<evidence type="ECO:0000313" key="4">
    <source>
        <dbReference type="Proteomes" id="UP000095282"/>
    </source>
</evidence>
<dbReference type="PANTHER" id="PTHR21629">
    <property type="entry name" value="C6 DOMAIN-CONTAINING PROTEIN"/>
    <property type="match status" value="1"/>
</dbReference>
<name>A0A1I7UVH9_9PELO</name>
<evidence type="ECO:0000256" key="1">
    <source>
        <dbReference type="SAM" id="MobiDB-lite"/>
    </source>
</evidence>
<sequence length="173" mass="18360">MKLFLLFSITFLAIFERCVIVEACMATSSASDPVISSTVSPSSSTVSPSSSTVTPLNVCSPELITYGVGDGGNPEFLVDVTYSGLTSTQIGNTQETTSTLTVSCAAIDGYNVYMMFNVGQGGPQENMNFPQNIDITLTCDSRAEVWVYSAVVGGETFTRDVMSVRCQQVANIG</sequence>
<reference evidence="5" key="1">
    <citation type="submission" date="2016-11" db="UniProtKB">
        <authorList>
            <consortium name="WormBaseParasite"/>
        </authorList>
    </citation>
    <scope>IDENTIFICATION</scope>
</reference>
<dbReference type="WBParaSite" id="Csp11.Scaffold630.g19762.t1">
    <property type="protein sequence ID" value="Csp11.Scaffold630.g19762.t1"/>
    <property type="gene ID" value="Csp11.Scaffold630.g19762"/>
</dbReference>
<evidence type="ECO:0000256" key="2">
    <source>
        <dbReference type="SAM" id="SignalP"/>
    </source>
</evidence>
<protein>
    <submittedName>
        <fullName evidence="5">C6 domain-containing protein</fullName>
    </submittedName>
</protein>
<accession>A0A1I7UVH9</accession>
<dbReference type="SMART" id="SM01048">
    <property type="entry name" value="C6"/>
    <property type="match status" value="1"/>
</dbReference>
<dbReference type="STRING" id="1561998.A0A1I7UVH9"/>
<dbReference type="Pfam" id="PF01681">
    <property type="entry name" value="C6"/>
    <property type="match status" value="1"/>
</dbReference>
<dbReference type="AlphaFoldDB" id="A0A1I7UVH9"/>
<feature type="region of interest" description="Disordered" evidence="1">
    <location>
        <begin position="32"/>
        <end position="51"/>
    </location>
</feature>
<dbReference type="Proteomes" id="UP000095282">
    <property type="component" value="Unplaced"/>
</dbReference>